<dbReference type="SUPFAM" id="SSF50249">
    <property type="entry name" value="Nucleic acid-binding proteins"/>
    <property type="match status" value="1"/>
</dbReference>
<dbReference type="Proteomes" id="UP000603200">
    <property type="component" value="Unassembled WGS sequence"/>
</dbReference>
<protein>
    <recommendedName>
        <fullName evidence="3">Single-stranded DNA-binding protein</fullName>
    </recommendedName>
</protein>
<organism evidence="5 6">
    <name type="scientific">Winogradskya humida</name>
    <dbReference type="NCBI Taxonomy" id="113566"/>
    <lineage>
        <taxon>Bacteria</taxon>
        <taxon>Bacillati</taxon>
        <taxon>Actinomycetota</taxon>
        <taxon>Actinomycetes</taxon>
        <taxon>Micromonosporales</taxon>
        <taxon>Micromonosporaceae</taxon>
        <taxon>Winogradskya</taxon>
    </lineage>
</organism>
<evidence type="ECO:0000313" key="5">
    <source>
        <dbReference type="EMBL" id="GIE25383.1"/>
    </source>
</evidence>
<comment type="caution">
    <text evidence="5">The sequence shown here is derived from an EMBL/GenBank/DDBJ whole genome shotgun (WGS) entry which is preliminary data.</text>
</comment>
<dbReference type="InterPro" id="IPR011344">
    <property type="entry name" value="ssDNA-bd"/>
</dbReference>
<evidence type="ECO:0000256" key="3">
    <source>
        <dbReference type="RuleBase" id="RU000524"/>
    </source>
</evidence>
<accession>A0ABQ4A3G3</accession>
<dbReference type="InterPro" id="IPR000424">
    <property type="entry name" value="Primosome_PriB/ssb"/>
</dbReference>
<dbReference type="Pfam" id="PF00436">
    <property type="entry name" value="SSB"/>
    <property type="match status" value="1"/>
</dbReference>
<dbReference type="Gene3D" id="2.40.50.140">
    <property type="entry name" value="Nucleic acid-binding proteins"/>
    <property type="match status" value="1"/>
</dbReference>
<feature type="compositionally biased region" description="Acidic residues" evidence="4">
    <location>
        <begin position="200"/>
        <end position="230"/>
    </location>
</feature>
<dbReference type="NCBIfam" id="TIGR00621">
    <property type="entry name" value="ssb"/>
    <property type="match status" value="1"/>
</dbReference>
<name>A0ABQ4A3G3_9ACTN</name>
<keyword evidence="1 2" id="KW-0238">DNA-binding</keyword>
<keyword evidence="6" id="KW-1185">Reference proteome</keyword>
<evidence type="ECO:0000256" key="4">
    <source>
        <dbReference type="SAM" id="MobiDB-lite"/>
    </source>
</evidence>
<dbReference type="CDD" id="cd04496">
    <property type="entry name" value="SSB_OBF"/>
    <property type="match status" value="1"/>
</dbReference>
<evidence type="ECO:0000256" key="1">
    <source>
        <dbReference type="ARBA" id="ARBA00023125"/>
    </source>
</evidence>
<dbReference type="EMBL" id="BOMN01000119">
    <property type="protein sequence ID" value="GIE25383.1"/>
    <property type="molecule type" value="Genomic_DNA"/>
</dbReference>
<sequence length="266" mass="29142">MFDTSIVVIGNVLNAPEWRRTSNKNLLVTTFRVASTARWQDRETGQWRDGNQLRVRVSCWRRLAEGVASSVTVGDPVVVSGRLYTRDWTDTAGNLRTSYEMEAYAVGHDLSRGRAKFFRNKNVQTDEVETPERAERVRGQAAVVVAEDEVPMAYGEGVPEVDEPTFDETPALGAVPVMAALRGGGFEPFDTTLALPAGPDAEDSPESEESTETEDEPDEETSPDSAEEPEGTPGKETGTVLEPVGVITPTPKRVRNRVPRRQPVAA</sequence>
<evidence type="ECO:0000256" key="2">
    <source>
        <dbReference type="PROSITE-ProRule" id="PRU00252"/>
    </source>
</evidence>
<dbReference type="PANTHER" id="PTHR10302">
    <property type="entry name" value="SINGLE-STRANDED DNA-BINDING PROTEIN"/>
    <property type="match status" value="1"/>
</dbReference>
<proteinExistence type="predicted"/>
<dbReference type="PANTHER" id="PTHR10302:SF27">
    <property type="entry name" value="SINGLE-STRANDED DNA-BINDING PROTEIN"/>
    <property type="match status" value="1"/>
</dbReference>
<dbReference type="InterPro" id="IPR012340">
    <property type="entry name" value="NA-bd_OB-fold"/>
</dbReference>
<evidence type="ECO:0000313" key="6">
    <source>
        <dbReference type="Proteomes" id="UP000603200"/>
    </source>
</evidence>
<gene>
    <name evidence="5" type="ORF">Ahu01nite_084850</name>
</gene>
<feature type="region of interest" description="Disordered" evidence="4">
    <location>
        <begin position="188"/>
        <end position="266"/>
    </location>
</feature>
<dbReference type="RefSeq" id="WP_203842337.1">
    <property type="nucleotide sequence ID" value="NZ_BAAATV010000016.1"/>
</dbReference>
<reference evidence="5 6" key="1">
    <citation type="submission" date="2021-01" db="EMBL/GenBank/DDBJ databases">
        <title>Whole genome shotgun sequence of Actinoplanes humidus NBRC 14915.</title>
        <authorList>
            <person name="Komaki H."/>
            <person name="Tamura T."/>
        </authorList>
    </citation>
    <scope>NUCLEOTIDE SEQUENCE [LARGE SCALE GENOMIC DNA]</scope>
    <source>
        <strain evidence="5 6">NBRC 14915</strain>
    </source>
</reference>
<dbReference type="PROSITE" id="PS50935">
    <property type="entry name" value="SSB"/>
    <property type="match status" value="1"/>
</dbReference>